<evidence type="ECO:0000313" key="2">
    <source>
        <dbReference type="Proteomes" id="UP000176413"/>
    </source>
</evidence>
<dbReference type="EMBL" id="MFQA01000047">
    <property type="protein sequence ID" value="OGH68320.1"/>
    <property type="molecule type" value="Genomic_DNA"/>
</dbReference>
<evidence type="ECO:0000313" key="1">
    <source>
        <dbReference type="EMBL" id="OGH68320.1"/>
    </source>
</evidence>
<reference evidence="1 2" key="1">
    <citation type="journal article" date="2016" name="Nat. Commun.">
        <title>Thousands of microbial genomes shed light on interconnected biogeochemical processes in an aquifer system.</title>
        <authorList>
            <person name="Anantharaman K."/>
            <person name="Brown C.T."/>
            <person name="Hug L.A."/>
            <person name="Sharon I."/>
            <person name="Castelle C.J."/>
            <person name="Probst A.J."/>
            <person name="Thomas B.C."/>
            <person name="Singh A."/>
            <person name="Wilkins M.J."/>
            <person name="Karaoz U."/>
            <person name="Brodie E.L."/>
            <person name="Williams K.H."/>
            <person name="Hubbard S.S."/>
            <person name="Banfield J.F."/>
        </authorList>
    </citation>
    <scope>NUCLEOTIDE SEQUENCE [LARGE SCALE GENOMIC DNA]</scope>
</reference>
<protein>
    <submittedName>
        <fullName evidence="1">Uncharacterized protein</fullName>
    </submittedName>
</protein>
<comment type="caution">
    <text evidence="1">The sequence shown here is derived from an EMBL/GenBank/DDBJ whole genome shotgun (WGS) entry which is preliminary data.</text>
</comment>
<organism evidence="1 2">
    <name type="scientific">Candidatus Magasanikbacteria bacterium RIFCSPHIGHO2_02_FULL_45_10</name>
    <dbReference type="NCBI Taxonomy" id="1798679"/>
    <lineage>
        <taxon>Bacteria</taxon>
        <taxon>Candidatus Magasanikiibacteriota</taxon>
    </lineage>
</organism>
<sequence>MIKIKNNMSEYNDQALEARLDIFHDHIKRVVEKRKDTDGTAQDITDVAELTAEDERIWNIYLKLLHQTTLPGGNNELIQQEANQLTDAVKALQINPLVNGQSRKAFLEWMVNRLTIIVINLPFLSQRDQQEEIIGELKAEWDEFSR</sequence>
<name>A0A1F6M9S3_9BACT</name>
<accession>A0A1F6M9S3</accession>
<dbReference type="Proteomes" id="UP000176413">
    <property type="component" value="Unassembled WGS sequence"/>
</dbReference>
<dbReference type="AlphaFoldDB" id="A0A1F6M9S3"/>
<proteinExistence type="predicted"/>
<gene>
    <name evidence="1" type="ORF">A3D53_00405</name>
</gene>